<evidence type="ECO:0000256" key="6">
    <source>
        <dbReference type="ARBA" id="ARBA00022989"/>
    </source>
</evidence>
<evidence type="ECO:0000256" key="5">
    <source>
        <dbReference type="ARBA" id="ARBA00022927"/>
    </source>
</evidence>
<evidence type="ECO:0000256" key="10">
    <source>
        <dbReference type="SAM" id="MobiDB-lite"/>
    </source>
</evidence>
<dbReference type="HAMAP" id="MF_00236">
    <property type="entry name" value="TatA_E"/>
    <property type="match status" value="1"/>
</dbReference>
<comment type="subunit">
    <text evidence="9">Forms a complex with TatC.</text>
</comment>
<comment type="function">
    <text evidence="9">Part of the twin-arginine translocation (Tat) system that transports large folded proteins containing a characteristic twin-arginine motif in their signal peptide across membranes. TatA could form the protein-conducting channel of the Tat system.</text>
</comment>
<organism evidence="11 12">
    <name type="scientific">Megasphaera hominis</name>
    <dbReference type="NCBI Taxonomy" id="159836"/>
    <lineage>
        <taxon>Bacteria</taxon>
        <taxon>Bacillati</taxon>
        <taxon>Bacillota</taxon>
        <taxon>Negativicutes</taxon>
        <taxon>Veillonellales</taxon>
        <taxon>Veillonellaceae</taxon>
        <taxon>Megasphaera</taxon>
    </lineage>
</organism>
<proteinExistence type="inferred from homology"/>
<sequence>MHLGAQELILILVIVLVLFGGKKVAGLGKALGTSMREFKEEVNKDEQPADTTVQAAAKTEETPAAKAPETVTAGADKKEN</sequence>
<dbReference type="Gene3D" id="1.20.5.3310">
    <property type="match status" value="1"/>
</dbReference>
<comment type="subcellular location">
    <subcellularLocation>
        <location evidence="1 9">Cell membrane</location>
        <topology evidence="1 9">Single-pass membrane protein</topology>
    </subcellularLocation>
</comment>
<dbReference type="InterPro" id="IPR003369">
    <property type="entry name" value="TatA/B/E"/>
</dbReference>
<dbReference type="Pfam" id="PF02416">
    <property type="entry name" value="TatA_B_E"/>
    <property type="match status" value="1"/>
</dbReference>
<keyword evidence="2 9" id="KW-0813">Transport</keyword>
<accession>A0ABR6VIJ6</accession>
<comment type="caution">
    <text evidence="11">The sequence shown here is derived from an EMBL/GenBank/DDBJ whole genome shotgun (WGS) entry which is preliminary data.</text>
</comment>
<gene>
    <name evidence="9 11" type="primary">tatA</name>
    <name evidence="11" type="ORF">H8J70_07160</name>
</gene>
<keyword evidence="5 9" id="KW-0653">Protein transport</keyword>
<evidence type="ECO:0000256" key="9">
    <source>
        <dbReference type="HAMAP-Rule" id="MF_00236"/>
    </source>
</evidence>
<keyword evidence="8 9" id="KW-0472">Membrane</keyword>
<dbReference type="RefSeq" id="WP_186503180.1">
    <property type="nucleotide sequence ID" value="NZ_JACOGK010000018.1"/>
</dbReference>
<keyword evidence="6 9" id="KW-1133">Transmembrane helix</keyword>
<comment type="similarity">
    <text evidence="9">Belongs to the TatA/E family.</text>
</comment>
<dbReference type="EMBL" id="JACOGK010000018">
    <property type="protein sequence ID" value="MBC3537026.1"/>
    <property type="molecule type" value="Genomic_DNA"/>
</dbReference>
<reference evidence="11 12" key="1">
    <citation type="submission" date="2020-08" db="EMBL/GenBank/DDBJ databases">
        <authorList>
            <person name="Liu C."/>
            <person name="Sun Q."/>
        </authorList>
    </citation>
    <scope>NUCLEOTIDE SEQUENCE [LARGE SCALE GENOMIC DNA]</scope>
    <source>
        <strain evidence="11 12">NSJ-59</strain>
    </source>
</reference>
<feature type="compositionally biased region" description="Low complexity" evidence="10">
    <location>
        <begin position="64"/>
        <end position="73"/>
    </location>
</feature>
<feature type="region of interest" description="Disordered" evidence="10">
    <location>
        <begin position="41"/>
        <end position="80"/>
    </location>
</feature>
<protein>
    <recommendedName>
        <fullName evidence="9">Sec-independent protein translocase protein TatA</fullName>
    </recommendedName>
</protein>
<dbReference type="NCBIfam" id="TIGR01411">
    <property type="entry name" value="tatAE"/>
    <property type="match status" value="1"/>
</dbReference>
<dbReference type="PANTHER" id="PTHR42982">
    <property type="entry name" value="SEC-INDEPENDENT PROTEIN TRANSLOCASE PROTEIN TATA"/>
    <property type="match status" value="1"/>
</dbReference>
<evidence type="ECO:0000313" key="11">
    <source>
        <dbReference type="EMBL" id="MBC3537026.1"/>
    </source>
</evidence>
<evidence type="ECO:0000256" key="7">
    <source>
        <dbReference type="ARBA" id="ARBA00023010"/>
    </source>
</evidence>
<evidence type="ECO:0000256" key="8">
    <source>
        <dbReference type="ARBA" id="ARBA00023136"/>
    </source>
</evidence>
<keyword evidence="3 9" id="KW-1003">Cell membrane</keyword>
<keyword evidence="12" id="KW-1185">Reference proteome</keyword>
<evidence type="ECO:0000256" key="1">
    <source>
        <dbReference type="ARBA" id="ARBA00004162"/>
    </source>
</evidence>
<evidence type="ECO:0000256" key="3">
    <source>
        <dbReference type="ARBA" id="ARBA00022475"/>
    </source>
</evidence>
<dbReference type="Proteomes" id="UP000606870">
    <property type="component" value="Unassembled WGS sequence"/>
</dbReference>
<keyword evidence="4 9" id="KW-0812">Transmembrane</keyword>
<name>A0ABR6VIJ6_9FIRM</name>
<dbReference type="PANTHER" id="PTHR42982:SF1">
    <property type="entry name" value="SEC-INDEPENDENT PROTEIN TRANSLOCASE PROTEIN TATA"/>
    <property type="match status" value="1"/>
</dbReference>
<dbReference type="InterPro" id="IPR006312">
    <property type="entry name" value="TatA/E"/>
</dbReference>
<evidence type="ECO:0000313" key="12">
    <source>
        <dbReference type="Proteomes" id="UP000606870"/>
    </source>
</evidence>
<keyword evidence="7 9" id="KW-0811">Translocation</keyword>
<evidence type="ECO:0000256" key="2">
    <source>
        <dbReference type="ARBA" id="ARBA00022448"/>
    </source>
</evidence>
<evidence type="ECO:0000256" key="4">
    <source>
        <dbReference type="ARBA" id="ARBA00022692"/>
    </source>
</evidence>